<keyword evidence="1" id="KW-1185">Reference proteome</keyword>
<dbReference type="WBParaSite" id="ACRNAN_scaffold1784.g16536.t1">
    <property type="protein sequence ID" value="ACRNAN_scaffold1784.g16536.t1"/>
    <property type="gene ID" value="ACRNAN_scaffold1784.g16536"/>
</dbReference>
<sequence>MLSLASFNAYELIALIIWLRKDPVYNKRLRSFFNQFIQPKTRDHSINNNLFVLTNVEGKTVLMEQNATTHFYSLDLFWK</sequence>
<protein>
    <submittedName>
        <fullName evidence="2">Uncharacterized protein</fullName>
    </submittedName>
</protein>
<accession>A0A914D3D1</accession>
<evidence type="ECO:0000313" key="2">
    <source>
        <dbReference type="WBParaSite" id="ACRNAN_scaffold1784.g16536.t1"/>
    </source>
</evidence>
<name>A0A914D3D1_9BILA</name>
<organism evidence="1 2">
    <name type="scientific">Acrobeloides nanus</name>
    <dbReference type="NCBI Taxonomy" id="290746"/>
    <lineage>
        <taxon>Eukaryota</taxon>
        <taxon>Metazoa</taxon>
        <taxon>Ecdysozoa</taxon>
        <taxon>Nematoda</taxon>
        <taxon>Chromadorea</taxon>
        <taxon>Rhabditida</taxon>
        <taxon>Tylenchina</taxon>
        <taxon>Cephalobomorpha</taxon>
        <taxon>Cephaloboidea</taxon>
        <taxon>Cephalobidae</taxon>
        <taxon>Acrobeloides</taxon>
    </lineage>
</organism>
<dbReference type="AlphaFoldDB" id="A0A914D3D1"/>
<evidence type="ECO:0000313" key="1">
    <source>
        <dbReference type="Proteomes" id="UP000887540"/>
    </source>
</evidence>
<reference evidence="2" key="1">
    <citation type="submission" date="2022-11" db="UniProtKB">
        <authorList>
            <consortium name="WormBaseParasite"/>
        </authorList>
    </citation>
    <scope>IDENTIFICATION</scope>
</reference>
<dbReference type="Proteomes" id="UP000887540">
    <property type="component" value="Unplaced"/>
</dbReference>
<proteinExistence type="predicted"/>